<proteinExistence type="predicted"/>
<dbReference type="Proteomes" id="UP001500880">
    <property type="component" value="Unassembled WGS sequence"/>
</dbReference>
<protein>
    <submittedName>
        <fullName evidence="1">Uncharacterized protein</fullName>
    </submittedName>
</protein>
<dbReference type="EMBL" id="BAAADO010000005">
    <property type="protein sequence ID" value="GAA0498558.1"/>
    <property type="molecule type" value="Genomic_DNA"/>
</dbReference>
<organism evidence="1 2">
    <name type="scientific">Salinibacillus aidingensis</name>
    <dbReference type="NCBI Taxonomy" id="237684"/>
    <lineage>
        <taxon>Bacteria</taxon>
        <taxon>Bacillati</taxon>
        <taxon>Bacillota</taxon>
        <taxon>Bacilli</taxon>
        <taxon>Bacillales</taxon>
        <taxon>Bacillaceae</taxon>
        <taxon>Salinibacillus</taxon>
    </lineage>
</organism>
<gene>
    <name evidence="1" type="ORF">GCM10008986_27090</name>
</gene>
<evidence type="ECO:0000313" key="1">
    <source>
        <dbReference type="EMBL" id="GAA0498558.1"/>
    </source>
</evidence>
<accession>A0ABN1BIB3</accession>
<reference evidence="1 2" key="1">
    <citation type="journal article" date="2019" name="Int. J. Syst. Evol. Microbiol.">
        <title>The Global Catalogue of Microorganisms (GCM) 10K type strain sequencing project: providing services to taxonomists for standard genome sequencing and annotation.</title>
        <authorList>
            <consortium name="The Broad Institute Genomics Platform"/>
            <consortium name="The Broad Institute Genome Sequencing Center for Infectious Disease"/>
            <person name="Wu L."/>
            <person name="Ma J."/>
        </authorList>
    </citation>
    <scope>NUCLEOTIDE SEQUENCE [LARGE SCALE GENOMIC DNA]</scope>
    <source>
        <strain evidence="1 2">JCM 12389</strain>
    </source>
</reference>
<sequence length="81" mass="9045">MDGTFIVTTNEGVERAKILEMQWLKMGKMQEIILDVQAIIKRGIINKAEADCLNNFVLITDGVCTILNKKETLKSGFLSSL</sequence>
<name>A0ABN1BIB3_9BACI</name>
<evidence type="ECO:0000313" key="2">
    <source>
        <dbReference type="Proteomes" id="UP001500880"/>
    </source>
</evidence>
<keyword evidence="2" id="KW-1185">Reference proteome</keyword>
<comment type="caution">
    <text evidence="1">The sequence shown here is derived from an EMBL/GenBank/DDBJ whole genome shotgun (WGS) entry which is preliminary data.</text>
</comment>
<dbReference type="RefSeq" id="WP_343842097.1">
    <property type="nucleotide sequence ID" value="NZ_BAAADO010000005.1"/>
</dbReference>